<proteinExistence type="predicted"/>
<feature type="region of interest" description="Disordered" evidence="1">
    <location>
        <begin position="84"/>
        <end position="110"/>
    </location>
</feature>
<dbReference type="InterPro" id="IPR010781">
    <property type="entry name" value="DUF1376"/>
</dbReference>
<name>A0A844GWM0_9RHOB</name>
<dbReference type="RefSeq" id="WP_155062617.1">
    <property type="nucleotide sequence ID" value="NZ_WMIF01000001.1"/>
</dbReference>
<feature type="compositionally biased region" description="Basic and acidic residues" evidence="1">
    <location>
        <begin position="84"/>
        <end position="97"/>
    </location>
</feature>
<dbReference type="AlphaFoldDB" id="A0A844GWM0"/>
<organism evidence="2 3">
    <name type="scientific">Paracoccus limosus</name>
    <dbReference type="NCBI Taxonomy" id="913252"/>
    <lineage>
        <taxon>Bacteria</taxon>
        <taxon>Pseudomonadati</taxon>
        <taxon>Pseudomonadota</taxon>
        <taxon>Alphaproteobacteria</taxon>
        <taxon>Rhodobacterales</taxon>
        <taxon>Paracoccaceae</taxon>
        <taxon>Paracoccus</taxon>
    </lineage>
</organism>
<keyword evidence="3" id="KW-1185">Reference proteome</keyword>
<protein>
    <submittedName>
        <fullName evidence="2">DUF1376 domain-containing protein</fullName>
    </submittedName>
</protein>
<reference evidence="2 3" key="1">
    <citation type="submission" date="2019-11" db="EMBL/GenBank/DDBJ databases">
        <authorList>
            <person name="Dong K."/>
        </authorList>
    </citation>
    <scope>NUCLEOTIDE SEQUENCE [LARGE SCALE GENOMIC DNA]</scope>
    <source>
        <strain evidence="2 3">JCM 17370</strain>
    </source>
</reference>
<gene>
    <name evidence="2" type="ORF">GL279_00355</name>
</gene>
<evidence type="ECO:0000256" key="1">
    <source>
        <dbReference type="SAM" id="MobiDB-lite"/>
    </source>
</evidence>
<sequence>MSEQPFMQLYVADYLADTLDLSTVEHGAYLLILMTMWRHDARLPNDMAKLARIARMSVTKFKPVWAEISRFFEVDGDAITNRRLSKEHEKARKKSEVRATAGKAGGHAKALKDKEAAYGNCHADAVASSSEARVRSQKEEDDDDDRRADASEPDGLMSDACRAAGVAFGSLTGSGGRFGMSPKEVDALRRWQQDLGLTPDQIIASITDQAVRLRSPPRSMTYFTPGLQQLAAELTAPPIAAAPTPRQHRPTGHGITINPEDFQ</sequence>
<comment type="caution">
    <text evidence="2">The sequence shown here is derived from an EMBL/GenBank/DDBJ whole genome shotgun (WGS) entry which is preliminary data.</text>
</comment>
<feature type="region of interest" description="Disordered" evidence="1">
    <location>
        <begin position="128"/>
        <end position="156"/>
    </location>
</feature>
<accession>A0A844GWM0</accession>
<dbReference type="Pfam" id="PF07120">
    <property type="entry name" value="DUF1376"/>
    <property type="match status" value="1"/>
</dbReference>
<evidence type="ECO:0000313" key="2">
    <source>
        <dbReference type="EMBL" id="MTH33049.1"/>
    </source>
</evidence>
<feature type="region of interest" description="Disordered" evidence="1">
    <location>
        <begin position="241"/>
        <end position="263"/>
    </location>
</feature>
<evidence type="ECO:0000313" key="3">
    <source>
        <dbReference type="Proteomes" id="UP000442533"/>
    </source>
</evidence>
<dbReference type="Proteomes" id="UP000442533">
    <property type="component" value="Unassembled WGS sequence"/>
</dbReference>
<dbReference type="OrthoDB" id="8076130at2"/>
<dbReference type="EMBL" id="WMIF01000001">
    <property type="protein sequence ID" value="MTH33049.1"/>
    <property type="molecule type" value="Genomic_DNA"/>
</dbReference>